<evidence type="ECO:0000256" key="1">
    <source>
        <dbReference type="SAM" id="MobiDB-lite"/>
    </source>
</evidence>
<feature type="compositionally biased region" description="Polar residues" evidence="1">
    <location>
        <begin position="19"/>
        <end position="32"/>
    </location>
</feature>
<evidence type="ECO:0000313" key="2">
    <source>
        <dbReference type="EMBL" id="CAD9257159.1"/>
    </source>
</evidence>
<dbReference type="AlphaFoldDB" id="A0A6U4H2Z3"/>
<gene>
    <name evidence="2" type="ORF">PPAR1163_LOCUS15530</name>
    <name evidence="3" type="ORF">PPAR1163_LOCUS15532</name>
</gene>
<feature type="region of interest" description="Disordered" evidence="1">
    <location>
        <begin position="1"/>
        <end position="78"/>
    </location>
</feature>
<proteinExistence type="predicted"/>
<name>A0A6U4H2Z3_9STRA</name>
<feature type="compositionally biased region" description="Basic and acidic residues" evidence="1">
    <location>
        <begin position="283"/>
        <end position="295"/>
    </location>
</feature>
<sequence length="485" mass="56042">MSSVTGLPRAHPHLRTLPHPNSSCASNPQASNEEGDQPRETMTFTPKIMGSSSGMLRPGSPQMLARSGGFFPVSPLGQQMPWDKRKDLTLTRKRQLDEQRMEYFEAKVRYKQNREDIIAEKMRERQRKIAWLIAVAGAARSQTLLGIHERLGKIKEMRLIVTMVLRIQAWWRAHRFAAFPIRNERAIMVMTSFLGRVIRKFRNRRRAHAAGLLRSFLNDANSAGRVAHSIVRFRTRIVYIQRAMRAYLACKRARLELLTLFWDKVEAGKRAEKTKRKRRPKSKKGDPLAKTDDERPGRMLFKQLVPLEAQQPRHYSQRDKRLAVQECYKQLQKGYVLNSHVESKPKLRMTIADAAALVQMENRRGSHATPTLTRVSQVIMAHHLKAKDLQSARLKSMDGGYKGKNEDVLVTGRYALTQDDIEARPWLQRLQKITQSSVRAKKRPFFVLKRGTKDWMLKRQAHLVAQMALQAEQQNSESMRSRLPF</sequence>
<dbReference type="EMBL" id="HBGJ01024293">
    <property type="protein sequence ID" value="CAD9257161.1"/>
    <property type="molecule type" value="Transcribed_RNA"/>
</dbReference>
<dbReference type="EMBL" id="HBGJ01024291">
    <property type="protein sequence ID" value="CAD9257159.1"/>
    <property type="molecule type" value="Transcribed_RNA"/>
</dbReference>
<organism evidence="3">
    <name type="scientific">Phaeomonas parva</name>
    <dbReference type="NCBI Taxonomy" id="124430"/>
    <lineage>
        <taxon>Eukaryota</taxon>
        <taxon>Sar</taxon>
        <taxon>Stramenopiles</taxon>
        <taxon>Ochrophyta</taxon>
        <taxon>Pinguiophyceae</taxon>
        <taxon>Pinguiochrysidales</taxon>
        <taxon>Pinguiochrysidaceae</taxon>
        <taxon>Phaeomonas</taxon>
    </lineage>
</organism>
<evidence type="ECO:0000313" key="3">
    <source>
        <dbReference type="EMBL" id="CAD9257161.1"/>
    </source>
</evidence>
<accession>A0A6U4H2Z3</accession>
<feature type="compositionally biased region" description="Basic residues" evidence="1">
    <location>
        <begin position="272"/>
        <end position="282"/>
    </location>
</feature>
<protein>
    <submittedName>
        <fullName evidence="3">Uncharacterized protein</fullName>
    </submittedName>
</protein>
<reference evidence="3" key="1">
    <citation type="submission" date="2021-01" db="EMBL/GenBank/DDBJ databases">
        <authorList>
            <person name="Corre E."/>
            <person name="Pelletier E."/>
            <person name="Niang G."/>
            <person name="Scheremetjew M."/>
            <person name="Finn R."/>
            <person name="Kale V."/>
            <person name="Holt S."/>
            <person name="Cochrane G."/>
            <person name="Meng A."/>
            <person name="Brown T."/>
            <person name="Cohen L."/>
        </authorList>
    </citation>
    <scope>NUCLEOTIDE SEQUENCE</scope>
    <source>
        <strain evidence="3">CCMP2877</strain>
    </source>
</reference>
<feature type="compositionally biased region" description="Polar residues" evidence="1">
    <location>
        <begin position="40"/>
        <end position="54"/>
    </location>
</feature>
<feature type="region of interest" description="Disordered" evidence="1">
    <location>
        <begin position="271"/>
        <end position="295"/>
    </location>
</feature>